<accession>A0AAW9SC85</accession>
<protein>
    <submittedName>
        <fullName evidence="1">Uncharacterized protein</fullName>
    </submittedName>
</protein>
<keyword evidence="2" id="KW-1185">Reference proteome</keyword>
<dbReference type="Proteomes" id="UP001403385">
    <property type="component" value="Unassembled WGS sequence"/>
</dbReference>
<dbReference type="EMBL" id="JBDKWZ010000011">
    <property type="protein sequence ID" value="MEN7550063.1"/>
    <property type="molecule type" value="Genomic_DNA"/>
</dbReference>
<dbReference type="AlphaFoldDB" id="A0AAW9SC85"/>
<sequence length="182" mass="21037">MNRYFKIVFLILSILPISSFGQNGIKEKIDSLKYVENMPYICEGFTKCGDELFWNVVKLKEKGIPYLIEKLNDSTETKAGVVLFGGNHSVADIAYVALEEIIQGIPTFELLGTEFDQDGCGYCEYWNFLRKDYQNRLNFKLAVKQWYNKNKKDLVWISSNEFSSCDCSGKHPNEGHYEIKKK</sequence>
<organism evidence="1 2">
    <name type="scientific">Rapidithrix thailandica</name>
    <dbReference type="NCBI Taxonomy" id="413964"/>
    <lineage>
        <taxon>Bacteria</taxon>
        <taxon>Pseudomonadati</taxon>
        <taxon>Bacteroidota</taxon>
        <taxon>Cytophagia</taxon>
        <taxon>Cytophagales</taxon>
        <taxon>Flammeovirgaceae</taxon>
        <taxon>Rapidithrix</taxon>
    </lineage>
</organism>
<evidence type="ECO:0000313" key="2">
    <source>
        <dbReference type="Proteomes" id="UP001403385"/>
    </source>
</evidence>
<reference evidence="1 2" key="1">
    <citation type="submission" date="2024-04" db="EMBL/GenBank/DDBJ databases">
        <title>Novel genus in family Flammeovirgaceae.</title>
        <authorList>
            <person name="Nguyen T.H."/>
            <person name="Vuong T.Q."/>
            <person name="Le H."/>
            <person name="Kim S.-G."/>
        </authorList>
    </citation>
    <scope>NUCLEOTIDE SEQUENCE [LARGE SCALE GENOMIC DNA]</scope>
    <source>
        <strain evidence="1 2">JCM 23209</strain>
    </source>
</reference>
<name>A0AAW9SC85_9BACT</name>
<gene>
    <name evidence="1" type="ORF">AAG747_19225</name>
</gene>
<comment type="caution">
    <text evidence="1">The sequence shown here is derived from an EMBL/GenBank/DDBJ whole genome shotgun (WGS) entry which is preliminary data.</text>
</comment>
<dbReference type="RefSeq" id="WP_346822836.1">
    <property type="nucleotide sequence ID" value="NZ_JBDKWZ010000011.1"/>
</dbReference>
<proteinExistence type="predicted"/>
<evidence type="ECO:0000313" key="1">
    <source>
        <dbReference type="EMBL" id="MEN7550063.1"/>
    </source>
</evidence>